<dbReference type="EMBL" id="JAHOPB010000003">
    <property type="protein sequence ID" value="MBU8876921.1"/>
    <property type="molecule type" value="Genomic_DNA"/>
</dbReference>
<keyword evidence="6 7" id="KW-0472">Membrane</keyword>
<evidence type="ECO:0000256" key="4">
    <source>
        <dbReference type="ARBA" id="ARBA00022692"/>
    </source>
</evidence>
<feature type="transmembrane region" description="Helical" evidence="7">
    <location>
        <begin position="213"/>
        <end position="232"/>
    </location>
</feature>
<feature type="transmembrane region" description="Helical" evidence="7">
    <location>
        <begin position="379"/>
        <end position="402"/>
    </location>
</feature>
<evidence type="ECO:0000256" key="1">
    <source>
        <dbReference type="ARBA" id="ARBA00004651"/>
    </source>
</evidence>
<feature type="transmembrane region" description="Helical" evidence="7">
    <location>
        <begin position="346"/>
        <end position="367"/>
    </location>
</feature>
<feature type="transmembrane region" description="Helical" evidence="7">
    <location>
        <begin position="66"/>
        <end position="87"/>
    </location>
</feature>
<proteinExistence type="predicted"/>
<evidence type="ECO:0000256" key="5">
    <source>
        <dbReference type="ARBA" id="ARBA00022989"/>
    </source>
</evidence>
<dbReference type="PANTHER" id="PTHR23501">
    <property type="entry name" value="MAJOR FACILITATOR SUPERFAMILY"/>
    <property type="match status" value="1"/>
</dbReference>
<keyword evidence="4 7" id="KW-0812">Transmembrane</keyword>
<name>A0ABS6IRD8_9HYPH</name>
<dbReference type="RefSeq" id="WP_216966193.1">
    <property type="nucleotide sequence ID" value="NZ_JAHOPB010000003.1"/>
</dbReference>
<evidence type="ECO:0000256" key="7">
    <source>
        <dbReference type="SAM" id="Phobius"/>
    </source>
</evidence>
<dbReference type="PROSITE" id="PS50850">
    <property type="entry name" value="MFS"/>
    <property type="match status" value="1"/>
</dbReference>
<comment type="subcellular location">
    <subcellularLocation>
        <location evidence="1">Cell membrane</location>
        <topology evidence="1">Multi-pass membrane protein</topology>
    </subcellularLocation>
</comment>
<dbReference type="Pfam" id="PF07690">
    <property type="entry name" value="MFS_1"/>
    <property type="match status" value="1"/>
</dbReference>
<keyword evidence="10" id="KW-1185">Reference proteome</keyword>
<protein>
    <submittedName>
        <fullName evidence="9">DHA2 family efflux MFS transporter permease subunit</fullName>
    </submittedName>
</protein>
<evidence type="ECO:0000256" key="2">
    <source>
        <dbReference type="ARBA" id="ARBA00022448"/>
    </source>
</evidence>
<feature type="transmembrane region" description="Helical" evidence="7">
    <location>
        <begin position="182"/>
        <end position="201"/>
    </location>
</feature>
<dbReference type="NCBIfam" id="TIGR00711">
    <property type="entry name" value="efflux_EmrB"/>
    <property type="match status" value="1"/>
</dbReference>
<feature type="transmembrane region" description="Helical" evidence="7">
    <location>
        <begin position="483"/>
        <end position="507"/>
    </location>
</feature>
<dbReference type="InterPro" id="IPR004638">
    <property type="entry name" value="EmrB-like"/>
</dbReference>
<feature type="transmembrane region" description="Helical" evidence="7">
    <location>
        <begin position="244"/>
        <end position="261"/>
    </location>
</feature>
<organism evidence="9 10">
    <name type="scientific">Reyranella humidisoli</name>
    <dbReference type="NCBI Taxonomy" id="2849149"/>
    <lineage>
        <taxon>Bacteria</taxon>
        <taxon>Pseudomonadati</taxon>
        <taxon>Pseudomonadota</taxon>
        <taxon>Alphaproteobacteria</taxon>
        <taxon>Hyphomicrobiales</taxon>
        <taxon>Reyranellaceae</taxon>
        <taxon>Reyranella</taxon>
    </lineage>
</organism>
<feature type="transmembrane region" description="Helical" evidence="7">
    <location>
        <begin position="322"/>
        <end position="339"/>
    </location>
</feature>
<evidence type="ECO:0000256" key="3">
    <source>
        <dbReference type="ARBA" id="ARBA00022475"/>
    </source>
</evidence>
<sequence>MSSSATTADIAPPAPDESETSLGKRILILVMVVLGSTLYATTLLIASTLLPQMQGTMSATQDEIAWAMTFNILATAVATPMTGWLAARFGRRETMIWSVFAFTLTTLMCGLADSLETLILWRVLQGALGAPVIPLSQTILLDTFPKRQQGLVTSIFGMAVVIGPVIGPTVGSMLSEIYSWRWAFYMIVPVGLLSFLGLRLTLPYDRPTGRTSLDWTGFLSLSVTIACVQLVLSRGQRLDWFESAEIQIEAFIAVVSFWVFLAHSLTAERPFLNLKLLLDRNYALGLVLVLIYGMLNFTPMVLLPPLLQQHAGFPDALIGEVIAARGVGATIGFFLAIFVGRMDPRIGLIAGFTVQTLSGVWLMAIDLNVDMNTLMLNSLLQGIAVGVIWVPLTLVTFSNMSAANLAEGTAVYHLLRNIGSSFFISICVAEIVRATSTNYSRMVELVNPYNKALALPWVTGGWDYETVSGLAKLSKEINRQAAMIGYINAFGLYTACSALAIPLILLIGRRARR</sequence>
<feature type="transmembrane region" description="Helical" evidence="7">
    <location>
        <begin position="26"/>
        <end position="46"/>
    </location>
</feature>
<evidence type="ECO:0000259" key="8">
    <source>
        <dbReference type="PROSITE" id="PS50850"/>
    </source>
</evidence>
<gene>
    <name evidence="9" type="ORF">KQ910_24315</name>
</gene>
<accession>A0ABS6IRD8</accession>
<evidence type="ECO:0000313" key="10">
    <source>
        <dbReference type="Proteomes" id="UP000727907"/>
    </source>
</evidence>
<dbReference type="PANTHER" id="PTHR23501:SF174">
    <property type="entry name" value="MULTIDRUG EXPORT PROTEIN EMRB-RELATED"/>
    <property type="match status" value="1"/>
</dbReference>
<dbReference type="InterPro" id="IPR011701">
    <property type="entry name" value="MFS"/>
</dbReference>
<comment type="caution">
    <text evidence="9">The sequence shown here is derived from an EMBL/GenBank/DDBJ whole genome shotgun (WGS) entry which is preliminary data.</text>
</comment>
<feature type="transmembrane region" description="Helical" evidence="7">
    <location>
        <begin position="151"/>
        <end position="170"/>
    </location>
</feature>
<evidence type="ECO:0000256" key="6">
    <source>
        <dbReference type="ARBA" id="ARBA00023136"/>
    </source>
</evidence>
<dbReference type="Proteomes" id="UP000727907">
    <property type="component" value="Unassembled WGS sequence"/>
</dbReference>
<reference evidence="9 10" key="1">
    <citation type="submission" date="2021-06" db="EMBL/GenBank/DDBJ databases">
        <authorList>
            <person name="Lee D.H."/>
        </authorList>
    </citation>
    <scope>NUCLEOTIDE SEQUENCE [LARGE SCALE GENOMIC DNA]</scope>
    <source>
        <strain evidence="9 10">MMS21-HV4-11</strain>
    </source>
</reference>
<feature type="transmembrane region" description="Helical" evidence="7">
    <location>
        <begin position="282"/>
        <end position="302"/>
    </location>
</feature>
<feature type="transmembrane region" description="Helical" evidence="7">
    <location>
        <begin position="414"/>
        <end position="432"/>
    </location>
</feature>
<dbReference type="InterPro" id="IPR020846">
    <property type="entry name" value="MFS_dom"/>
</dbReference>
<keyword evidence="2" id="KW-0813">Transport</keyword>
<keyword evidence="5 7" id="KW-1133">Transmembrane helix</keyword>
<keyword evidence="3" id="KW-1003">Cell membrane</keyword>
<evidence type="ECO:0000313" key="9">
    <source>
        <dbReference type="EMBL" id="MBU8876921.1"/>
    </source>
</evidence>
<feature type="domain" description="Major facilitator superfamily (MFS) profile" evidence="8">
    <location>
        <begin position="28"/>
        <end position="512"/>
    </location>
</feature>